<feature type="signal peptide" evidence="1">
    <location>
        <begin position="1"/>
        <end position="19"/>
    </location>
</feature>
<organism evidence="2">
    <name type="scientific">Triatoma infestans</name>
    <name type="common">Assassin bug</name>
    <dbReference type="NCBI Taxonomy" id="30076"/>
    <lineage>
        <taxon>Eukaryota</taxon>
        <taxon>Metazoa</taxon>
        <taxon>Ecdysozoa</taxon>
        <taxon>Arthropoda</taxon>
        <taxon>Hexapoda</taxon>
        <taxon>Insecta</taxon>
        <taxon>Pterygota</taxon>
        <taxon>Neoptera</taxon>
        <taxon>Paraneoptera</taxon>
        <taxon>Hemiptera</taxon>
        <taxon>Heteroptera</taxon>
        <taxon>Panheteroptera</taxon>
        <taxon>Cimicomorpha</taxon>
        <taxon>Reduviidae</taxon>
        <taxon>Triatominae</taxon>
        <taxon>Triatoma</taxon>
    </lineage>
</organism>
<proteinExistence type="evidence at transcript level"/>
<dbReference type="AlphaFoldDB" id="A0A023EWV3"/>
<name>A0A023EWV3_TRIIF</name>
<protein>
    <submittedName>
        <fullName evidence="2">Putative secreted protein</fullName>
    </submittedName>
</protein>
<feature type="chain" id="PRO_5001520088" evidence="1">
    <location>
        <begin position="20"/>
        <end position="103"/>
    </location>
</feature>
<evidence type="ECO:0000313" key="2">
    <source>
        <dbReference type="EMBL" id="JAC13628.1"/>
    </source>
</evidence>
<feature type="non-terminal residue" evidence="2">
    <location>
        <position position="103"/>
    </location>
</feature>
<evidence type="ECO:0000256" key="1">
    <source>
        <dbReference type="SAM" id="SignalP"/>
    </source>
</evidence>
<dbReference type="EMBL" id="GBBI01005084">
    <property type="protein sequence ID" value="JAC13628.1"/>
    <property type="molecule type" value="mRNA"/>
</dbReference>
<reference evidence="2" key="1">
    <citation type="journal article" date="2014" name="PLoS Negl. Trop. Dis.">
        <title>An updated insight into the Sialotranscriptome of Triatoma infestans: developmental stage and geographic variations.</title>
        <authorList>
            <person name="Schwarz A."/>
            <person name="Medrano-Mercado N."/>
            <person name="Schaub G.A."/>
            <person name="Struchiner C.J."/>
            <person name="Bargues M.D."/>
            <person name="Levy M.Z."/>
            <person name="Ribeiro J.M."/>
        </authorList>
    </citation>
    <scope>NUCLEOTIDE SEQUENCE</scope>
    <source>
        <strain evidence="2">Chile</strain>
        <tissue evidence="2">Salivary glands</tissue>
    </source>
</reference>
<keyword evidence="1" id="KW-0732">Signal</keyword>
<accession>A0A023EWV3</accession>
<sequence>MNRNQFHFLFLLTSSLCSSNPSPLPHLVRLNEMTRSIVRAQIRISKEADKKNRKWLISFFRPAVEAFYNNRNKEVHGVLEYWRREEAAIRQVKRRQIDMCRVY</sequence>